<evidence type="ECO:0000313" key="2">
    <source>
        <dbReference type="EMBL" id="PXV82464.1"/>
    </source>
</evidence>
<dbReference type="RefSeq" id="WP_011634543.1">
    <property type="nucleotide sequence ID" value="NZ_QICQ01000007.1"/>
</dbReference>
<dbReference type="EMBL" id="QICQ01000007">
    <property type="protein sequence ID" value="PXV82464.1"/>
    <property type="molecule type" value="Genomic_DNA"/>
</dbReference>
<accession>A0ABX5MAE1</accession>
<evidence type="ECO:0000256" key="1">
    <source>
        <dbReference type="SAM" id="Phobius"/>
    </source>
</evidence>
<protein>
    <submittedName>
        <fullName evidence="2">Uncharacterized protein</fullName>
    </submittedName>
</protein>
<gene>
    <name evidence="2" type="ORF">C8R14_10736</name>
</gene>
<feature type="transmembrane region" description="Helical" evidence="1">
    <location>
        <begin position="100"/>
        <end position="118"/>
    </location>
</feature>
<keyword evidence="1" id="KW-0812">Transmembrane</keyword>
<proteinExistence type="predicted"/>
<sequence length="299" mass="33987">MELVVNQQIYYSNKKLIPIEDVAESLLALEGVIRHSPEVLEALFPGVKISAVDIYIKALKSDSLWEDVVVKFIFGSQDKLDLFIENARERLGMNKISNDGLLSVIIILLIFVGYSYLLNRDQTVTQQQRDTIEANNNTIINIGAGMVDITAEEFRILIDGAVKDKEKLAKDAVRIVKPAKLDPEASITFNDNQALQILPETVRAMPGYVSDLEDEEFIEDFPSLEMEVRATDLDSTKRGWAVVMPEISEERVKLHLDSTIDRRKLHEKDRFKGSATVIFKLDKKYKKLPKLVLLREIIE</sequence>
<keyword evidence="3" id="KW-1185">Reference proteome</keyword>
<name>A0ABX5MAE1_9PROT</name>
<comment type="caution">
    <text evidence="2">The sequence shown here is derived from an EMBL/GenBank/DDBJ whole genome shotgun (WGS) entry which is preliminary data.</text>
</comment>
<evidence type="ECO:0000313" key="3">
    <source>
        <dbReference type="Proteomes" id="UP000247780"/>
    </source>
</evidence>
<organism evidence="2 3">
    <name type="scientific">Nitrosomonas eutropha</name>
    <dbReference type="NCBI Taxonomy" id="916"/>
    <lineage>
        <taxon>Bacteria</taxon>
        <taxon>Pseudomonadati</taxon>
        <taxon>Pseudomonadota</taxon>
        <taxon>Betaproteobacteria</taxon>
        <taxon>Nitrosomonadales</taxon>
        <taxon>Nitrosomonadaceae</taxon>
        <taxon>Nitrosomonas</taxon>
    </lineage>
</organism>
<reference evidence="2 3" key="1">
    <citation type="submission" date="2018-04" db="EMBL/GenBank/DDBJ databases">
        <title>Active sludge and wastewater microbial communities from Klosterneuburg, Austria.</title>
        <authorList>
            <person name="Wagner M."/>
        </authorList>
    </citation>
    <scope>NUCLEOTIDE SEQUENCE [LARGE SCALE GENOMIC DNA]</scope>
    <source>
        <strain evidence="2 3">Nm 57</strain>
    </source>
</reference>
<dbReference type="Proteomes" id="UP000247780">
    <property type="component" value="Unassembled WGS sequence"/>
</dbReference>
<keyword evidence="1" id="KW-0472">Membrane</keyword>
<keyword evidence="1" id="KW-1133">Transmembrane helix</keyword>